<dbReference type="InterPro" id="IPR001647">
    <property type="entry name" value="HTH_TetR"/>
</dbReference>
<evidence type="ECO:0000313" key="4">
    <source>
        <dbReference type="EMBL" id="PTV99791.1"/>
    </source>
</evidence>
<name>A0A2T5RKZ7_9FIRM</name>
<dbReference type="InterPro" id="IPR050624">
    <property type="entry name" value="HTH-type_Tx_Regulator"/>
</dbReference>
<dbReference type="RefSeq" id="WP_108139342.1">
    <property type="nucleotide sequence ID" value="NZ_JBQPXQ010000003.1"/>
</dbReference>
<dbReference type="EMBL" id="QAXS01000009">
    <property type="protein sequence ID" value="PTV99791.1"/>
    <property type="molecule type" value="Genomic_DNA"/>
</dbReference>
<evidence type="ECO:0000256" key="1">
    <source>
        <dbReference type="ARBA" id="ARBA00023125"/>
    </source>
</evidence>
<feature type="domain" description="HTH tetR-type" evidence="3">
    <location>
        <begin position="6"/>
        <end position="66"/>
    </location>
</feature>
<dbReference type="PANTHER" id="PTHR43479:SF11">
    <property type="entry name" value="ACREF_ENVCD OPERON REPRESSOR-RELATED"/>
    <property type="match status" value="1"/>
</dbReference>
<gene>
    <name evidence="4" type="ORF">C8C76_10913</name>
</gene>
<evidence type="ECO:0000256" key="2">
    <source>
        <dbReference type="PROSITE-ProRule" id="PRU00335"/>
    </source>
</evidence>
<dbReference type="InterPro" id="IPR009057">
    <property type="entry name" value="Homeodomain-like_sf"/>
</dbReference>
<dbReference type="PANTHER" id="PTHR43479">
    <property type="entry name" value="ACREF/ENVCD OPERON REPRESSOR-RELATED"/>
    <property type="match status" value="1"/>
</dbReference>
<dbReference type="OrthoDB" id="9812993at2"/>
<dbReference type="Gene3D" id="1.10.357.10">
    <property type="entry name" value="Tetracycline Repressor, domain 2"/>
    <property type="match status" value="1"/>
</dbReference>
<dbReference type="GO" id="GO:0003677">
    <property type="term" value="F:DNA binding"/>
    <property type="evidence" value="ECO:0007669"/>
    <property type="project" value="UniProtKB-UniRule"/>
</dbReference>
<evidence type="ECO:0000313" key="5">
    <source>
        <dbReference type="Proteomes" id="UP000244089"/>
    </source>
</evidence>
<comment type="caution">
    <text evidence="4">The sequence shown here is derived from an EMBL/GenBank/DDBJ whole genome shotgun (WGS) entry which is preliminary data.</text>
</comment>
<feature type="DNA-binding region" description="H-T-H motif" evidence="2">
    <location>
        <begin position="29"/>
        <end position="48"/>
    </location>
</feature>
<keyword evidence="1 2" id="KW-0238">DNA-binding</keyword>
<organism evidence="4 5">
    <name type="scientific">Halanaerobium saccharolyticum</name>
    <dbReference type="NCBI Taxonomy" id="43595"/>
    <lineage>
        <taxon>Bacteria</taxon>
        <taxon>Bacillati</taxon>
        <taxon>Bacillota</taxon>
        <taxon>Clostridia</taxon>
        <taxon>Halanaerobiales</taxon>
        <taxon>Halanaerobiaceae</taxon>
        <taxon>Halanaerobium</taxon>
    </lineage>
</organism>
<protein>
    <submittedName>
        <fullName evidence="4">TetR family transcriptional regulator</fullName>
    </submittedName>
</protein>
<dbReference type="PROSITE" id="PS50977">
    <property type="entry name" value="HTH_TETR_2"/>
    <property type="match status" value="1"/>
</dbReference>
<sequence>MPKIIENLEEEIAKTSLKLFKENPYQNVSMRKIASEVGIAVGTLYNYYPNKWKLYIGVFEESWKETYQILKMNCKKNEADYLKNYIEVLYSEMKKKKSIVRELYRYIMNDLEMDEAEQKEKFKRIRFPRVVINQIYELFIMILEKEFEIKLEKDNQDLYRLFAVLQTNIPLLHQNFEEEEQNIDFLYDLLNSYFEKKILK</sequence>
<dbReference type="SUPFAM" id="SSF46689">
    <property type="entry name" value="Homeodomain-like"/>
    <property type="match status" value="1"/>
</dbReference>
<proteinExistence type="predicted"/>
<dbReference type="Proteomes" id="UP000244089">
    <property type="component" value="Unassembled WGS sequence"/>
</dbReference>
<accession>A0A2T5RKZ7</accession>
<evidence type="ECO:0000259" key="3">
    <source>
        <dbReference type="PROSITE" id="PS50977"/>
    </source>
</evidence>
<dbReference type="Pfam" id="PF00440">
    <property type="entry name" value="TetR_N"/>
    <property type="match status" value="1"/>
</dbReference>
<dbReference type="AlphaFoldDB" id="A0A2T5RKZ7"/>
<reference evidence="4 5" key="1">
    <citation type="submission" date="2018-04" db="EMBL/GenBank/DDBJ databases">
        <title>Subsurface microbial communities from deep shales in Ohio and West Virginia, USA.</title>
        <authorList>
            <person name="Wrighton K."/>
        </authorList>
    </citation>
    <scope>NUCLEOTIDE SEQUENCE [LARGE SCALE GENOMIC DNA]</scope>
    <source>
        <strain evidence="4 5">WC1</strain>
    </source>
</reference>